<evidence type="ECO:0000256" key="2">
    <source>
        <dbReference type="ARBA" id="ARBA00022525"/>
    </source>
</evidence>
<dbReference type="Proteomes" id="UP001347796">
    <property type="component" value="Unassembled WGS sequence"/>
</dbReference>
<dbReference type="AlphaFoldDB" id="A0AAN8JL30"/>
<keyword evidence="4" id="KW-0677">Repeat</keyword>
<evidence type="ECO:0000256" key="6">
    <source>
        <dbReference type="SAM" id="MobiDB-lite"/>
    </source>
</evidence>
<dbReference type="Pfam" id="PF00092">
    <property type="entry name" value="VWA"/>
    <property type="match status" value="1"/>
</dbReference>
<keyword evidence="7" id="KW-0472">Membrane</keyword>
<dbReference type="InterPro" id="IPR002035">
    <property type="entry name" value="VWF_A"/>
</dbReference>
<gene>
    <name evidence="10" type="ORF">SNE40_014927</name>
</gene>
<dbReference type="SUPFAM" id="SSF53300">
    <property type="entry name" value="vWA-like"/>
    <property type="match status" value="1"/>
</dbReference>
<sequence length="505" mass="55372">MFCCKQLVSVIIFCTISLNSQTCDEGQRDVVLLLDSSGSVKSRNFYKAKLFVKNFVDNLQIAADKVQVSLILFSTKPKKIFWLNDFSDKAKIKSAVMKIPYRGGSTATAQALRFADEKVLSNDHGNREAAPDLIIVITDGQSNKPDETISSAKVLHDRGVDIVSIGVGAKVDATELHSIASDKKFAIQVANFDKLDSLKATLFQAACEGLKTTTRRTTAIEVTSARRLTDTTVATDSAEPTESDRPTSEYESYNTRSLITVTSEDFTSLDSSGTTSESFTTPNPPGTTATYIANVTKPGTYLTTTTNSRTKTSFKSVAGLDMETTTSTMVSTKGGDDLEDYSKTAERHTTFPFTTSTRFTKKAQQPLSVEIPEELMTTSSPTRSSRSFAKSTFTLPFFQTRIPTFKNTQSKQENHTTTESARYTDNDTYPVTVSFQNKTTMVNPSTDSKGADKLNFDELMKEWGTVVGVTTGAALLGAAAFGTLIWAFRRRHNRESDLPTPEKNV</sequence>
<comment type="caution">
    <text evidence="10">The sequence shown here is derived from an EMBL/GenBank/DDBJ whole genome shotgun (WGS) entry which is preliminary data.</text>
</comment>
<evidence type="ECO:0000313" key="11">
    <source>
        <dbReference type="Proteomes" id="UP001347796"/>
    </source>
</evidence>
<feature type="region of interest" description="Disordered" evidence="6">
    <location>
        <begin position="230"/>
        <end position="252"/>
    </location>
</feature>
<proteinExistence type="predicted"/>
<organism evidence="10 11">
    <name type="scientific">Patella caerulea</name>
    <name type="common">Rayed Mediterranean limpet</name>
    <dbReference type="NCBI Taxonomy" id="87958"/>
    <lineage>
        <taxon>Eukaryota</taxon>
        <taxon>Metazoa</taxon>
        <taxon>Spiralia</taxon>
        <taxon>Lophotrochozoa</taxon>
        <taxon>Mollusca</taxon>
        <taxon>Gastropoda</taxon>
        <taxon>Patellogastropoda</taxon>
        <taxon>Patelloidea</taxon>
        <taxon>Patellidae</taxon>
        <taxon>Patella</taxon>
    </lineage>
</organism>
<dbReference type="PANTHER" id="PTHR24020:SF20">
    <property type="entry name" value="PH DOMAIN-CONTAINING PROTEIN"/>
    <property type="match status" value="1"/>
</dbReference>
<keyword evidence="11" id="KW-1185">Reference proteome</keyword>
<keyword evidence="7" id="KW-0812">Transmembrane</keyword>
<dbReference type="Gene3D" id="3.40.50.410">
    <property type="entry name" value="von Willebrand factor, type A domain"/>
    <property type="match status" value="1"/>
</dbReference>
<feature type="transmembrane region" description="Helical" evidence="7">
    <location>
        <begin position="463"/>
        <end position="488"/>
    </location>
</feature>
<feature type="signal peptide" evidence="8">
    <location>
        <begin position="1"/>
        <end position="22"/>
    </location>
</feature>
<dbReference type="PRINTS" id="PR00453">
    <property type="entry name" value="VWFADOMAIN"/>
</dbReference>
<accession>A0AAN8JL30</accession>
<evidence type="ECO:0000256" key="4">
    <source>
        <dbReference type="ARBA" id="ARBA00022737"/>
    </source>
</evidence>
<dbReference type="GO" id="GO:0005576">
    <property type="term" value="C:extracellular region"/>
    <property type="evidence" value="ECO:0007669"/>
    <property type="project" value="UniProtKB-SubCell"/>
</dbReference>
<dbReference type="InterPro" id="IPR050525">
    <property type="entry name" value="ECM_Assembly_Org"/>
</dbReference>
<evidence type="ECO:0000259" key="9">
    <source>
        <dbReference type="PROSITE" id="PS50234"/>
    </source>
</evidence>
<dbReference type="InterPro" id="IPR036465">
    <property type="entry name" value="vWFA_dom_sf"/>
</dbReference>
<evidence type="ECO:0000256" key="3">
    <source>
        <dbReference type="ARBA" id="ARBA00022729"/>
    </source>
</evidence>
<dbReference type="EMBL" id="JAZGQO010000010">
    <property type="protein sequence ID" value="KAK6176674.1"/>
    <property type="molecule type" value="Genomic_DNA"/>
</dbReference>
<feature type="compositionally biased region" description="Polar residues" evidence="6">
    <location>
        <begin position="230"/>
        <end position="240"/>
    </location>
</feature>
<comment type="subcellular location">
    <subcellularLocation>
        <location evidence="1">Secreted</location>
    </subcellularLocation>
</comment>
<evidence type="ECO:0000256" key="7">
    <source>
        <dbReference type="SAM" id="Phobius"/>
    </source>
</evidence>
<dbReference type="SMART" id="SM00327">
    <property type="entry name" value="VWA"/>
    <property type="match status" value="1"/>
</dbReference>
<evidence type="ECO:0000256" key="5">
    <source>
        <dbReference type="ARBA" id="ARBA00023180"/>
    </source>
</evidence>
<dbReference type="PROSITE" id="PS50234">
    <property type="entry name" value="VWFA"/>
    <property type="match status" value="1"/>
</dbReference>
<feature type="domain" description="VWFA" evidence="9">
    <location>
        <begin position="29"/>
        <end position="202"/>
    </location>
</feature>
<evidence type="ECO:0000256" key="8">
    <source>
        <dbReference type="SAM" id="SignalP"/>
    </source>
</evidence>
<reference evidence="10 11" key="1">
    <citation type="submission" date="2024-01" db="EMBL/GenBank/DDBJ databases">
        <title>The genome of the rayed Mediterranean limpet Patella caerulea (Linnaeus, 1758).</title>
        <authorList>
            <person name="Anh-Thu Weber A."/>
            <person name="Halstead-Nussloch G."/>
        </authorList>
    </citation>
    <scope>NUCLEOTIDE SEQUENCE [LARGE SCALE GENOMIC DNA]</scope>
    <source>
        <strain evidence="10">AATW-2023a</strain>
        <tissue evidence="10">Whole specimen</tissue>
    </source>
</reference>
<feature type="chain" id="PRO_5042847784" description="VWFA domain-containing protein" evidence="8">
    <location>
        <begin position="23"/>
        <end position="505"/>
    </location>
</feature>
<keyword evidence="7" id="KW-1133">Transmembrane helix</keyword>
<keyword evidence="3 8" id="KW-0732">Signal</keyword>
<keyword evidence="5" id="KW-0325">Glycoprotein</keyword>
<dbReference type="CDD" id="cd01472">
    <property type="entry name" value="vWA_collagen"/>
    <property type="match status" value="1"/>
</dbReference>
<keyword evidence="2" id="KW-0964">Secreted</keyword>
<dbReference type="FunFam" id="3.40.50.410:FF:000004">
    <property type="entry name" value="collagen alpha-6(VI) chain"/>
    <property type="match status" value="1"/>
</dbReference>
<evidence type="ECO:0000256" key="1">
    <source>
        <dbReference type="ARBA" id="ARBA00004613"/>
    </source>
</evidence>
<evidence type="ECO:0000313" key="10">
    <source>
        <dbReference type="EMBL" id="KAK6176674.1"/>
    </source>
</evidence>
<name>A0AAN8JL30_PATCE</name>
<protein>
    <recommendedName>
        <fullName evidence="9">VWFA domain-containing protein</fullName>
    </recommendedName>
</protein>
<dbReference type="PANTHER" id="PTHR24020">
    <property type="entry name" value="COLLAGEN ALPHA"/>
    <property type="match status" value="1"/>
</dbReference>
<feature type="region of interest" description="Disordered" evidence="6">
    <location>
        <begin position="266"/>
        <end position="287"/>
    </location>
</feature>